<evidence type="ECO:0000313" key="2">
    <source>
        <dbReference type="Proteomes" id="UP000182762"/>
    </source>
</evidence>
<comment type="caution">
    <text evidence="1">The sequence shown here is derived from an EMBL/GenBank/DDBJ whole genome shotgun (WGS) entry which is preliminary data.</text>
</comment>
<dbReference type="Pfam" id="PF10787">
    <property type="entry name" value="YfmQ"/>
    <property type="match status" value="1"/>
</dbReference>
<dbReference type="RefSeq" id="WP_061805619.1">
    <property type="nucleotide sequence ID" value="NZ_FOXX01000008.1"/>
</dbReference>
<accession>A0A1I6B3U1</accession>
<name>A0A1I6B3U1_9BACI</name>
<dbReference type="InterPro" id="IPR019723">
    <property type="entry name" value="Uncharacterised_YfmQ"/>
</dbReference>
<dbReference type="Proteomes" id="UP000182762">
    <property type="component" value="Unassembled WGS sequence"/>
</dbReference>
<evidence type="ECO:0000313" key="1">
    <source>
        <dbReference type="EMBL" id="SFQ75600.1"/>
    </source>
</evidence>
<protein>
    <submittedName>
        <fullName evidence="1">Uncharacterized protein</fullName>
    </submittedName>
</protein>
<dbReference type="EMBL" id="FOXX01000008">
    <property type="protein sequence ID" value="SFQ75600.1"/>
    <property type="molecule type" value="Genomic_DNA"/>
</dbReference>
<proteinExistence type="predicted"/>
<gene>
    <name evidence="1" type="ORF">SAMN02745910_03241</name>
</gene>
<keyword evidence="2" id="KW-1185">Reference proteome</keyword>
<organism evidence="1 2">
    <name type="scientific">Priestia endophytica DSM 13796</name>
    <dbReference type="NCBI Taxonomy" id="1121089"/>
    <lineage>
        <taxon>Bacteria</taxon>
        <taxon>Bacillati</taxon>
        <taxon>Bacillota</taxon>
        <taxon>Bacilli</taxon>
        <taxon>Bacillales</taxon>
        <taxon>Bacillaceae</taxon>
        <taxon>Priestia</taxon>
    </lineage>
</organism>
<reference evidence="1 2" key="1">
    <citation type="submission" date="2016-10" db="EMBL/GenBank/DDBJ databases">
        <authorList>
            <person name="Varghese N."/>
            <person name="Submissions S."/>
        </authorList>
    </citation>
    <scope>NUCLEOTIDE SEQUENCE [LARGE SCALE GENOMIC DNA]</scope>
    <source>
        <strain evidence="1 2">DSM 13796</strain>
    </source>
</reference>
<dbReference type="GeneID" id="93711853"/>
<sequence length="138" mass="16006">MTWFFIISLVVISLVKIIIACPPNFVAERLVGKFELHPKLEEKDVTIRVGESQIEGQDKNEVLRSFNEAVFLNRYDLFPKTNGTPLVIEMKKGSKDVKFLVYRYNDHVDVFKQYKKSTVAYRLLSDCLQEPSRVEAAY</sequence>